<keyword evidence="1" id="KW-0812">Transmembrane</keyword>
<proteinExistence type="predicted"/>
<name>A0ABY7BJ12_9FIRM</name>
<dbReference type="EMBL" id="CP113865">
    <property type="protein sequence ID" value="WAM32838.1"/>
    <property type="molecule type" value="Genomic_DNA"/>
</dbReference>
<keyword evidence="3" id="KW-1185">Reference proteome</keyword>
<evidence type="ECO:0000313" key="2">
    <source>
        <dbReference type="EMBL" id="WAM32838.1"/>
    </source>
</evidence>
<reference evidence="2" key="1">
    <citation type="submission" date="2022-12" db="EMBL/GenBank/DDBJ databases">
        <authorList>
            <person name="Bing R.G."/>
            <person name="Willard D.J."/>
            <person name="Manesh M.J.H."/>
            <person name="Laemthong T."/>
            <person name="Crosby J.R."/>
            <person name="Kelly R.M."/>
        </authorList>
    </citation>
    <scope>NUCLEOTIDE SEQUENCE</scope>
    <source>
        <strain evidence="2">DSM 8990</strain>
    </source>
</reference>
<dbReference type="Proteomes" id="UP001164909">
    <property type="component" value="Chromosome"/>
</dbReference>
<feature type="transmembrane region" description="Helical" evidence="1">
    <location>
        <begin position="5"/>
        <end position="26"/>
    </location>
</feature>
<feature type="transmembrane region" description="Helical" evidence="1">
    <location>
        <begin position="46"/>
        <end position="64"/>
    </location>
</feature>
<gene>
    <name evidence="2" type="ORF">OTK00_001286</name>
</gene>
<protein>
    <recommendedName>
        <fullName evidence="4">Polysaccharide biosynthesis protein</fullName>
    </recommendedName>
</protein>
<sequence>MKKGLVYSAAILAIGSIFAKFVGVFLKVPLINLVGDYGIGLYQLPYPIYTTILTFSMTGFSLAIQ</sequence>
<evidence type="ECO:0000313" key="3">
    <source>
        <dbReference type="Proteomes" id="UP001164909"/>
    </source>
</evidence>
<keyword evidence="1" id="KW-0472">Membrane</keyword>
<accession>A0ABY7BJ12</accession>
<organism evidence="2 3">
    <name type="scientific">Caldicellulosiruptor morganii</name>
    <dbReference type="NCBI Taxonomy" id="1387555"/>
    <lineage>
        <taxon>Bacteria</taxon>
        <taxon>Bacillati</taxon>
        <taxon>Bacillota</taxon>
        <taxon>Bacillota incertae sedis</taxon>
        <taxon>Caldicellulosiruptorales</taxon>
        <taxon>Caldicellulosiruptoraceae</taxon>
        <taxon>Caldicellulosiruptor</taxon>
    </lineage>
</organism>
<evidence type="ECO:0000256" key="1">
    <source>
        <dbReference type="SAM" id="Phobius"/>
    </source>
</evidence>
<keyword evidence="1" id="KW-1133">Transmembrane helix</keyword>
<evidence type="ECO:0008006" key="4">
    <source>
        <dbReference type="Google" id="ProtNLM"/>
    </source>
</evidence>
<dbReference type="RefSeq" id="WP_045169535.1">
    <property type="nucleotide sequence ID" value="NZ_CP113865.1"/>
</dbReference>